<organism evidence="2">
    <name type="scientific">Cucumis melo</name>
    <name type="common">Muskmelon</name>
    <dbReference type="NCBI Taxonomy" id="3656"/>
    <lineage>
        <taxon>Eukaryota</taxon>
        <taxon>Viridiplantae</taxon>
        <taxon>Streptophyta</taxon>
        <taxon>Embryophyta</taxon>
        <taxon>Tracheophyta</taxon>
        <taxon>Spermatophyta</taxon>
        <taxon>Magnoliopsida</taxon>
        <taxon>eudicotyledons</taxon>
        <taxon>Gunneridae</taxon>
        <taxon>Pentapetalae</taxon>
        <taxon>rosids</taxon>
        <taxon>fabids</taxon>
        <taxon>Cucurbitales</taxon>
        <taxon>Cucurbitaceae</taxon>
        <taxon>Benincaseae</taxon>
        <taxon>Cucumis</taxon>
    </lineage>
</organism>
<protein>
    <recommendedName>
        <fullName evidence="3">Protein MNN4-like</fullName>
    </recommendedName>
</protein>
<sequence length="146" mass="17126">MNGREEQQSKVDKVALSMEKSKGKGKEKTFEEFYEEVDKDIDVLCPLEDEALKPKKKRKVTMKKGFEEQLIKRREEKEISKIEKGEEGKTKESRMKEALYATRVSRLFIVEKGLYLYKGTMHEILASPIRSLKAIRRGMVDLFYRS</sequence>
<dbReference type="Gramene" id="MELO3C013516.2.1">
    <property type="protein sequence ID" value="MELO3C013516.2.1"/>
    <property type="gene ID" value="MELO3C013516.2"/>
</dbReference>
<name>A0A9I9D5U2_CUCME</name>
<dbReference type="AlphaFoldDB" id="A0A9I9D5U2"/>
<evidence type="ECO:0008006" key="3">
    <source>
        <dbReference type="Google" id="ProtNLM"/>
    </source>
</evidence>
<feature type="region of interest" description="Disordered" evidence="1">
    <location>
        <begin position="1"/>
        <end position="24"/>
    </location>
</feature>
<reference evidence="2" key="1">
    <citation type="submission" date="2023-03" db="UniProtKB">
        <authorList>
            <consortium name="EnsemblPlants"/>
        </authorList>
    </citation>
    <scope>IDENTIFICATION</scope>
</reference>
<dbReference type="EnsemblPlants" id="MELO3C013516.2.1">
    <property type="protein sequence ID" value="MELO3C013516.2.1"/>
    <property type="gene ID" value="MELO3C013516.2"/>
</dbReference>
<evidence type="ECO:0000256" key="1">
    <source>
        <dbReference type="SAM" id="MobiDB-lite"/>
    </source>
</evidence>
<accession>A0A9I9D5U2</accession>
<evidence type="ECO:0000313" key="2">
    <source>
        <dbReference type="EnsemblPlants" id="MELO3C013516.2.1"/>
    </source>
</evidence>
<proteinExistence type="predicted"/>